<dbReference type="EMBL" id="JAVDVI010000011">
    <property type="protein sequence ID" value="MDR6968563.1"/>
    <property type="molecule type" value="Genomic_DNA"/>
</dbReference>
<protein>
    <submittedName>
        <fullName evidence="1">Uncharacterized protein</fullName>
    </submittedName>
</protein>
<proteinExistence type="predicted"/>
<comment type="caution">
    <text evidence="1">The sequence shown here is derived from an EMBL/GenBank/DDBJ whole genome shotgun (WGS) entry which is preliminary data.</text>
</comment>
<organism evidence="1 2">
    <name type="scientific">Flavobacterium arsenatis</name>
    <dbReference type="NCBI Taxonomy" id="1484332"/>
    <lineage>
        <taxon>Bacteria</taxon>
        <taxon>Pseudomonadati</taxon>
        <taxon>Bacteroidota</taxon>
        <taxon>Flavobacteriia</taxon>
        <taxon>Flavobacteriales</taxon>
        <taxon>Flavobacteriaceae</taxon>
        <taxon>Flavobacterium</taxon>
    </lineage>
</organism>
<sequence length="30" mass="3485">MFSDSTKSKLIEIKFVSGQKLIQKLIPNYQ</sequence>
<evidence type="ECO:0000313" key="2">
    <source>
        <dbReference type="Proteomes" id="UP001255185"/>
    </source>
</evidence>
<accession>A0ABU1TRQ7</accession>
<keyword evidence="2" id="KW-1185">Reference proteome</keyword>
<reference evidence="1 2" key="1">
    <citation type="submission" date="2023-07" db="EMBL/GenBank/DDBJ databases">
        <title>Sorghum-associated microbial communities from plants grown in Nebraska, USA.</title>
        <authorList>
            <person name="Schachtman D."/>
        </authorList>
    </citation>
    <scope>NUCLEOTIDE SEQUENCE [LARGE SCALE GENOMIC DNA]</scope>
    <source>
        <strain evidence="1 2">3773</strain>
    </source>
</reference>
<gene>
    <name evidence="1" type="ORF">J2X31_002586</name>
</gene>
<name>A0ABU1TRQ7_9FLAO</name>
<evidence type="ECO:0000313" key="1">
    <source>
        <dbReference type="EMBL" id="MDR6968563.1"/>
    </source>
</evidence>
<dbReference type="Proteomes" id="UP001255185">
    <property type="component" value="Unassembled WGS sequence"/>
</dbReference>